<evidence type="ECO:0000256" key="1">
    <source>
        <dbReference type="ARBA" id="ARBA00009776"/>
    </source>
</evidence>
<dbReference type="GO" id="GO:0005829">
    <property type="term" value="C:cytosol"/>
    <property type="evidence" value="ECO:0007669"/>
    <property type="project" value="TreeGrafter"/>
</dbReference>
<dbReference type="GO" id="GO:0006235">
    <property type="term" value="P:dTTP biosynthetic process"/>
    <property type="evidence" value="ECO:0007669"/>
    <property type="project" value="UniProtKB-UniRule"/>
</dbReference>
<evidence type="ECO:0000256" key="11">
    <source>
        <dbReference type="HAMAP-Rule" id="MF_00165"/>
    </source>
</evidence>
<dbReference type="RefSeq" id="WP_013955046.1">
    <property type="nucleotide sequence ID" value="NZ_CP005933.1"/>
</dbReference>
<feature type="domain" description="Thymidylate kinase-like" evidence="12">
    <location>
        <begin position="5"/>
        <end position="197"/>
    </location>
</feature>
<dbReference type="PATRIC" id="fig|1316930.3.peg.750"/>
<evidence type="ECO:0000256" key="6">
    <source>
        <dbReference type="ARBA" id="ARBA00022741"/>
    </source>
</evidence>
<dbReference type="SUPFAM" id="SSF52540">
    <property type="entry name" value="P-loop containing nucleoside triphosphate hydrolases"/>
    <property type="match status" value="1"/>
</dbReference>
<dbReference type="InterPro" id="IPR027417">
    <property type="entry name" value="P-loop_NTPase"/>
</dbReference>
<evidence type="ECO:0000256" key="8">
    <source>
        <dbReference type="ARBA" id="ARBA00022840"/>
    </source>
</evidence>
<dbReference type="InterPro" id="IPR018094">
    <property type="entry name" value="Thymidylate_kinase"/>
</dbReference>
<evidence type="ECO:0000256" key="7">
    <source>
        <dbReference type="ARBA" id="ARBA00022777"/>
    </source>
</evidence>
<dbReference type="EMBL" id="CP005933">
    <property type="protein sequence ID" value="AIA34305.1"/>
    <property type="molecule type" value="Genomic_DNA"/>
</dbReference>
<gene>
    <name evidence="11 13" type="primary">tmk</name>
    <name evidence="13" type="ORF">K668_03675</name>
</gene>
<accession>A0A059Y4P4</accession>
<evidence type="ECO:0000256" key="2">
    <source>
        <dbReference type="ARBA" id="ARBA00012980"/>
    </source>
</evidence>
<evidence type="ECO:0000256" key="3">
    <source>
        <dbReference type="ARBA" id="ARBA00017144"/>
    </source>
</evidence>
<dbReference type="GO" id="GO:0005524">
    <property type="term" value="F:ATP binding"/>
    <property type="evidence" value="ECO:0007669"/>
    <property type="project" value="UniProtKB-UniRule"/>
</dbReference>
<dbReference type="NCBIfam" id="TIGR00041">
    <property type="entry name" value="DTMP_kinase"/>
    <property type="match status" value="1"/>
</dbReference>
<keyword evidence="4 11" id="KW-0808">Transferase</keyword>
<dbReference type="Proteomes" id="UP000027182">
    <property type="component" value="Chromosome"/>
</dbReference>
<dbReference type="HOGENOM" id="CLU_049131_0_2_14"/>
<evidence type="ECO:0000259" key="12">
    <source>
        <dbReference type="Pfam" id="PF02223"/>
    </source>
</evidence>
<comment type="function">
    <text evidence="10 11">Phosphorylation of dTMP to form dTDP in both de novo and salvage pathways of dTTP synthesis.</text>
</comment>
<organism evidence="13 14">
    <name type="scientific">Mycoplasmopsis bovis CQ-W70</name>
    <dbReference type="NCBI Taxonomy" id="1316930"/>
    <lineage>
        <taxon>Bacteria</taxon>
        <taxon>Bacillati</taxon>
        <taxon>Mycoplasmatota</taxon>
        <taxon>Mycoplasmoidales</taxon>
        <taxon>Metamycoplasmataceae</taxon>
        <taxon>Mycoplasmopsis</taxon>
    </lineage>
</organism>
<dbReference type="Gene3D" id="3.40.50.300">
    <property type="entry name" value="P-loop containing nucleotide triphosphate hydrolases"/>
    <property type="match status" value="1"/>
</dbReference>
<keyword evidence="5 11" id="KW-0545">Nucleotide biosynthesis</keyword>
<dbReference type="PANTHER" id="PTHR10344:SF4">
    <property type="entry name" value="UMP-CMP KINASE 2, MITOCHONDRIAL"/>
    <property type="match status" value="1"/>
</dbReference>
<reference evidence="13 14" key="1">
    <citation type="submission" date="2013-04" db="EMBL/GenBank/DDBJ databases">
        <authorList>
            <person name="Lin L."/>
            <person name="Zeng Z."/>
            <person name="Xie J."/>
            <person name="Luo L."/>
            <person name="Yang Z."/>
            <person name="Liang W."/>
            <person name="Lin H."/>
            <person name="Dong C."/>
            <person name="Sun Y."/>
        </authorList>
    </citation>
    <scope>NUCLEOTIDE SEQUENCE [LARGE SCALE GENOMIC DNA]</scope>
    <source>
        <strain evidence="13 14">CQ-W70</strain>
    </source>
</reference>
<dbReference type="AlphaFoldDB" id="A0A059Y4P4"/>
<feature type="binding site" evidence="11">
    <location>
        <begin position="7"/>
        <end position="14"/>
    </location>
    <ligand>
        <name>ATP</name>
        <dbReference type="ChEBI" id="CHEBI:30616"/>
    </ligand>
</feature>
<comment type="similarity">
    <text evidence="1 11">Belongs to the thymidylate kinase family.</text>
</comment>
<evidence type="ECO:0000256" key="10">
    <source>
        <dbReference type="ARBA" id="ARBA00057735"/>
    </source>
</evidence>
<name>A0A059Y4P4_MYCBV</name>
<evidence type="ECO:0000256" key="5">
    <source>
        <dbReference type="ARBA" id="ARBA00022727"/>
    </source>
</evidence>
<dbReference type="GO" id="GO:0004798">
    <property type="term" value="F:dTMP kinase activity"/>
    <property type="evidence" value="ECO:0007669"/>
    <property type="project" value="UniProtKB-UniRule"/>
</dbReference>
<dbReference type="HAMAP" id="MF_00165">
    <property type="entry name" value="Thymidylate_kinase"/>
    <property type="match status" value="1"/>
</dbReference>
<evidence type="ECO:0000313" key="14">
    <source>
        <dbReference type="Proteomes" id="UP000027182"/>
    </source>
</evidence>
<dbReference type="EC" id="2.7.4.9" evidence="2 11"/>
<dbReference type="Pfam" id="PF02223">
    <property type="entry name" value="Thymidylate_kin"/>
    <property type="match status" value="1"/>
</dbReference>
<keyword evidence="7 11" id="KW-0418">Kinase</keyword>
<comment type="catalytic activity">
    <reaction evidence="9 11">
        <text>dTMP + ATP = dTDP + ADP</text>
        <dbReference type="Rhea" id="RHEA:13517"/>
        <dbReference type="ChEBI" id="CHEBI:30616"/>
        <dbReference type="ChEBI" id="CHEBI:58369"/>
        <dbReference type="ChEBI" id="CHEBI:63528"/>
        <dbReference type="ChEBI" id="CHEBI:456216"/>
        <dbReference type="EC" id="2.7.4.9"/>
    </reaction>
</comment>
<evidence type="ECO:0000256" key="4">
    <source>
        <dbReference type="ARBA" id="ARBA00022679"/>
    </source>
</evidence>
<evidence type="ECO:0000256" key="9">
    <source>
        <dbReference type="ARBA" id="ARBA00048743"/>
    </source>
</evidence>
<dbReference type="FunFam" id="3.40.50.300:FF:000225">
    <property type="entry name" value="Thymidylate kinase"/>
    <property type="match status" value="1"/>
</dbReference>
<dbReference type="GO" id="GO:0006233">
    <property type="term" value="P:dTDP biosynthetic process"/>
    <property type="evidence" value="ECO:0007669"/>
    <property type="project" value="InterPro"/>
</dbReference>
<sequence length="215" mass="24921">MFITFEGLDGSGKTTIVQKLVDKLLEQKPSLSFIVTREPGGKNVRESEKIRELILDKESHLSPIAEALLYTASRRIHIEKVILPALKENKLVLCDRYIDSFYAYQGIVRGLGLSFAKQLTEMVIENTVPDITIYIDITAEQSEYRRNVSRLISDRLDSESLEFHRKVFDAYREVISLNPERFVVINGLQSIPEILDEVITKLFQNEKFKNWWRNN</sequence>
<dbReference type="InterPro" id="IPR039430">
    <property type="entry name" value="Thymidylate_kin-like_dom"/>
</dbReference>
<evidence type="ECO:0000313" key="13">
    <source>
        <dbReference type="EMBL" id="AIA34305.1"/>
    </source>
</evidence>
<dbReference type="GO" id="GO:0006227">
    <property type="term" value="P:dUDP biosynthetic process"/>
    <property type="evidence" value="ECO:0007669"/>
    <property type="project" value="TreeGrafter"/>
</dbReference>
<proteinExistence type="inferred from homology"/>
<keyword evidence="8 11" id="KW-0067">ATP-binding</keyword>
<protein>
    <recommendedName>
        <fullName evidence="3 11">Thymidylate kinase</fullName>
        <ecNumber evidence="2 11">2.7.4.9</ecNumber>
    </recommendedName>
    <alternativeName>
        <fullName evidence="11">dTMP kinase</fullName>
    </alternativeName>
</protein>
<dbReference type="CDD" id="cd01672">
    <property type="entry name" value="TMPK"/>
    <property type="match status" value="1"/>
</dbReference>
<keyword evidence="6 11" id="KW-0547">Nucleotide-binding</keyword>
<dbReference type="PANTHER" id="PTHR10344">
    <property type="entry name" value="THYMIDYLATE KINASE"/>
    <property type="match status" value="1"/>
</dbReference>
<dbReference type="KEGG" id="mbq:K668_03675"/>